<name>A0ABV5RR76_9ACTN</name>
<reference evidence="3 4" key="1">
    <citation type="submission" date="2024-09" db="EMBL/GenBank/DDBJ databases">
        <authorList>
            <person name="Sun Q."/>
            <person name="Mori K."/>
        </authorList>
    </citation>
    <scope>NUCLEOTIDE SEQUENCE [LARGE SCALE GENOMIC DNA]</scope>
    <source>
        <strain evidence="3 4">JCM 3331</strain>
    </source>
</reference>
<protein>
    <submittedName>
        <fullName evidence="3">Uncharacterized protein</fullName>
    </submittedName>
</protein>
<feature type="signal peptide" evidence="2">
    <location>
        <begin position="1"/>
        <end position="28"/>
    </location>
</feature>
<keyword evidence="2" id="KW-0732">Signal</keyword>
<evidence type="ECO:0000256" key="1">
    <source>
        <dbReference type="SAM" id="MobiDB-lite"/>
    </source>
</evidence>
<feature type="region of interest" description="Disordered" evidence="1">
    <location>
        <begin position="32"/>
        <end position="69"/>
    </location>
</feature>
<accession>A0ABV5RR76</accession>
<sequence length="218" mass="24281">MRIARSRKTRSLAVTVAAAGLLAGGLTAGTTDLFGGETRPTRSTDTITQAGAAQSAKKSKTKGQSCRTGAQKIRNKKFVTTVYDWPDNPGAATSMPGPGKKIFEYKLEVSNKLSATFGMTYKEISAGLGFEVTNTRTVVDRVEIELPEKAQYRVRAGMIYKKYTFDVYEEHGFWNWHGDYLVCQSYLQPEWVMKGSSTVQNPWTDAYKRTKTPKRTTH</sequence>
<evidence type="ECO:0000256" key="2">
    <source>
        <dbReference type="SAM" id="SignalP"/>
    </source>
</evidence>
<evidence type="ECO:0000313" key="3">
    <source>
        <dbReference type="EMBL" id="MFB9579742.1"/>
    </source>
</evidence>
<evidence type="ECO:0000313" key="4">
    <source>
        <dbReference type="Proteomes" id="UP001589710"/>
    </source>
</evidence>
<dbReference type="EMBL" id="JBHMCG010000232">
    <property type="protein sequence ID" value="MFB9579742.1"/>
    <property type="molecule type" value="Genomic_DNA"/>
</dbReference>
<proteinExistence type="predicted"/>
<feature type="chain" id="PRO_5046948401" evidence="2">
    <location>
        <begin position="29"/>
        <end position="218"/>
    </location>
</feature>
<gene>
    <name evidence="3" type="ORF">ACFFTL_47750</name>
</gene>
<organism evidence="3 4">
    <name type="scientific">Streptomyces yanii</name>
    <dbReference type="NCBI Taxonomy" id="78510"/>
    <lineage>
        <taxon>Bacteria</taxon>
        <taxon>Bacillati</taxon>
        <taxon>Actinomycetota</taxon>
        <taxon>Actinomycetes</taxon>
        <taxon>Kitasatosporales</taxon>
        <taxon>Streptomycetaceae</taxon>
        <taxon>Streptomyces</taxon>
    </lineage>
</organism>
<comment type="caution">
    <text evidence="3">The sequence shown here is derived from an EMBL/GenBank/DDBJ whole genome shotgun (WGS) entry which is preliminary data.</text>
</comment>
<dbReference type="Proteomes" id="UP001589710">
    <property type="component" value="Unassembled WGS sequence"/>
</dbReference>
<dbReference type="RefSeq" id="WP_345517086.1">
    <property type="nucleotide sequence ID" value="NZ_BAAAXD010000043.1"/>
</dbReference>
<keyword evidence="4" id="KW-1185">Reference proteome</keyword>